<name>A0A845LAD9_HELGE</name>
<dbReference type="EMBL" id="WXEX01000003">
    <property type="protein sequence ID" value="MZP42264.1"/>
    <property type="molecule type" value="Genomic_DNA"/>
</dbReference>
<dbReference type="RefSeq" id="WP_161260840.1">
    <property type="nucleotide sequence ID" value="NZ_JAFBDC010000006.1"/>
</dbReference>
<organism evidence="1 2">
    <name type="scientific">Heliomicrobium gestii</name>
    <name type="common">Heliobacterium gestii</name>
    <dbReference type="NCBI Taxonomy" id="2699"/>
    <lineage>
        <taxon>Bacteria</taxon>
        <taxon>Bacillati</taxon>
        <taxon>Bacillota</taxon>
        <taxon>Clostridia</taxon>
        <taxon>Eubacteriales</taxon>
        <taxon>Heliobacteriaceae</taxon>
        <taxon>Heliomicrobium</taxon>
    </lineage>
</organism>
<dbReference type="OrthoDB" id="1684747at2"/>
<accession>A0A845LAD9</accession>
<evidence type="ECO:0000313" key="1">
    <source>
        <dbReference type="EMBL" id="MZP42264.1"/>
    </source>
</evidence>
<protein>
    <submittedName>
        <fullName evidence="1">Uncharacterized protein</fullName>
    </submittedName>
</protein>
<sequence>MAQGVLSQVLDALDLETFLICSSEEEGKEMAIRLMKTLGFHDVDLVFIQFAGPGARVRARAYIYRPGQDYAWVRNVNREGKG</sequence>
<proteinExistence type="predicted"/>
<comment type="caution">
    <text evidence="1">The sequence shown here is derived from an EMBL/GenBank/DDBJ whole genome shotgun (WGS) entry which is preliminary data.</text>
</comment>
<keyword evidence="2" id="KW-1185">Reference proteome</keyword>
<dbReference type="AlphaFoldDB" id="A0A845LAD9"/>
<gene>
    <name evidence="1" type="ORF">GTO89_04315</name>
</gene>
<dbReference type="Proteomes" id="UP000471031">
    <property type="component" value="Unassembled WGS sequence"/>
</dbReference>
<reference evidence="1 2" key="1">
    <citation type="submission" date="2020-01" db="EMBL/GenBank/DDBJ databases">
        <title>Whole genome sequence of Heliobacterium gestii DSM 11169.</title>
        <authorList>
            <person name="Kyndt J.A."/>
            <person name="Meyer T.E."/>
        </authorList>
    </citation>
    <scope>NUCLEOTIDE SEQUENCE [LARGE SCALE GENOMIC DNA]</scope>
    <source>
        <strain evidence="1 2">DSM 11169</strain>
    </source>
</reference>
<evidence type="ECO:0000313" key="2">
    <source>
        <dbReference type="Proteomes" id="UP000471031"/>
    </source>
</evidence>